<dbReference type="PANTHER" id="PTHR33254:SF4">
    <property type="entry name" value="4-HYDROXY-4-METHYL-2-OXOGLUTARATE ALDOLASE 3-RELATED"/>
    <property type="match status" value="1"/>
</dbReference>
<dbReference type="PANTHER" id="PTHR33254">
    <property type="entry name" value="4-HYDROXY-4-METHYL-2-OXOGLUTARATE ALDOLASE 3-RELATED"/>
    <property type="match status" value="1"/>
</dbReference>
<organism evidence="6 7">
    <name type="scientific">Paraburkholderia sediminicola</name>
    <dbReference type="NCBI Taxonomy" id="458836"/>
    <lineage>
        <taxon>Bacteria</taxon>
        <taxon>Pseudomonadati</taxon>
        <taxon>Pseudomonadota</taxon>
        <taxon>Betaproteobacteria</taxon>
        <taxon>Burkholderiales</taxon>
        <taxon>Burkholderiaceae</taxon>
        <taxon>Paraburkholderia</taxon>
    </lineage>
</organism>
<proteinExistence type="predicted"/>
<keyword evidence="5" id="KW-0479">Metal-binding</keyword>
<feature type="binding site" evidence="5">
    <location>
        <begin position="97"/>
        <end position="100"/>
    </location>
    <ligand>
        <name>substrate</name>
    </ligand>
</feature>
<sequence>MDRPGYRILERTEGLSAVRRKQFENVPLAALSDCMGRSFGTTNLRPLHGTRALLGNAVTVKTRPGDNLLIHKAFDCVRPGDVLVIDGGGALQNALVGELMMLMAIECGMAGFVVDGAIRDVSAFREADFPCYARGVTHRGPYKDGPGEINTAISIDGMAVFPGDLIVGDADGLLAIRPDDAEQVLAAATSHLKKEADFRIAIRSHSQDRDWIATALQRLEGNR</sequence>
<dbReference type="Pfam" id="PF03737">
    <property type="entry name" value="RraA-like"/>
    <property type="match status" value="1"/>
</dbReference>
<dbReference type="Proteomes" id="UP000494255">
    <property type="component" value="Unassembled WGS sequence"/>
</dbReference>
<protein>
    <recommendedName>
        <fullName evidence="2">Putative 4-hydroxy-4-methyl-2-oxoglutarate aldolase</fullName>
    </recommendedName>
    <alternativeName>
        <fullName evidence="3">Regulator of ribonuclease activity homolog</fullName>
    </alternativeName>
    <alternativeName>
        <fullName evidence="4">RraA-like protein</fullName>
    </alternativeName>
</protein>
<evidence type="ECO:0000256" key="1">
    <source>
        <dbReference type="ARBA" id="ARBA00001968"/>
    </source>
</evidence>
<dbReference type="Gene3D" id="3.50.30.40">
    <property type="entry name" value="Ribonuclease E inhibitor RraA/RraA-like"/>
    <property type="match status" value="1"/>
</dbReference>
<dbReference type="NCBIfam" id="NF004850">
    <property type="entry name" value="PRK06201.1"/>
    <property type="match status" value="1"/>
</dbReference>
<dbReference type="AlphaFoldDB" id="A0A6J5AR33"/>
<evidence type="ECO:0000313" key="6">
    <source>
        <dbReference type="EMBL" id="CAB3672077.1"/>
    </source>
</evidence>
<comment type="cofactor">
    <cofactor evidence="5">
        <name>Mg(2+)</name>
        <dbReference type="ChEBI" id="CHEBI:18420"/>
    </cofactor>
</comment>
<evidence type="ECO:0000256" key="5">
    <source>
        <dbReference type="PIRSR" id="PIRSR605493-1"/>
    </source>
</evidence>
<evidence type="ECO:0000256" key="2">
    <source>
        <dbReference type="ARBA" id="ARBA00016549"/>
    </source>
</evidence>
<dbReference type="SUPFAM" id="SSF89562">
    <property type="entry name" value="RraA-like"/>
    <property type="match status" value="1"/>
</dbReference>
<gene>
    <name evidence="6" type="primary">rraA_2</name>
    <name evidence="6" type="ORF">LMG24238_02156</name>
</gene>
<comment type="cofactor">
    <cofactor evidence="1">
        <name>a divalent metal cation</name>
        <dbReference type="ChEBI" id="CHEBI:60240"/>
    </cofactor>
</comment>
<feature type="binding site" evidence="5">
    <location>
        <position position="119"/>
    </location>
    <ligand>
        <name>substrate</name>
    </ligand>
</feature>
<evidence type="ECO:0000313" key="7">
    <source>
        <dbReference type="Proteomes" id="UP000494255"/>
    </source>
</evidence>
<feature type="binding site" evidence="5">
    <location>
        <position position="120"/>
    </location>
    <ligand>
        <name>Mg(2+)</name>
        <dbReference type="ChEBI" id="CHEBI:18420"/>
    </ligand>
</feature>
<evidence type="ECO:0000256" key="4">
    <source>
        <dbReference type="ARBA" id="ARBA00030169"/>
    </source>
</evidence>
<evidence type="ECO:0000256" key="3">
    <source>
        <dbReference type="ARBA" id="ARBA00029596"/>
    </source>
</evidence>
<name>A0A6J5AR33_9BURK</name>
<dbReference type="InterPro" id="IPR005493">
    <property type="entry name" value="RraA/RraA-like"/>
</dbReference>
<keyword evidence="7" id="KW-1185">Reference proteome</keyword>
<dbReference type="EMBL" id="CADIKC010000002">
    <property type="protein sequence ID" value="CAB3672077.1"/>
    <property type="molecule type" value="Genomic_DNA"/>
</dbReference>
<accession>A0A6J5AR33</accession>
<keyword evidence="5" id="KW-0460">Magnesium</keyword>
<dbReference type="GO" id="GO:0046872">
    <property type="term" value="F:metal ion binding"/>
    <property type="evidence" value="ECO:0007669"/>
    <property type="project" value="UniProtKB-KW"/>
</dbReference>
<reference evidence="6 7" key="1">
    <citation type="submission" date="2020-04" db="EMBL/GenBank/DDBJ databases">
        <authorList>
            <person name="De Canck E."/>
        </authorList>
    </citation>
    <scope>NUCLEOTIDE SEQUENCE [LARGE SCALE GENOMIC DNA]</scope>
    <source>
        <strain evidence="6 7">LMG 24238</strain>
    </source>
</reference>
<dbReference type="CDD" id="cd16841">
    <property type="entry name" value="RraA_family"/>
    <property type="match status" value="1"/>
</dbReference>
<dbReference type="InterPro" id="IPR036704">
    <property type="entry name" value="RraA/RraA-like_sf"/>
</dbReference>